<evidence type="ECO:0000313" key="1">
    <source>
        <dbReference type="EMBL" id="KAI4864941.1"/>
    </source>
</evidence>
<name>A0ACB9Z0S9_9PEZI</name>
<evidence type="ECO:0000313" key="2">
    <source>
        <dbReference type="Proteomes" id="UP001497700"/>
    </source>
</evidence>
<dbReference type="EMBL" id="MU393479">
    <property type="protein sequence ID" value="KAI4864941.1"/>
    <property type="molecule type" value="Genomic_DNA"/>
</dbReference>
<comment type="caution">
    <text evidence="1">The sequence shown here is derived from an EMBL/GenBank/DDBJ whole genome shotgun (WGS) entry which is preliminary data.</text>
</comment>
<gene>
    <name evidence="1" type="ORF">F4820DRAFT_448556</name>
</gene>
<dbReference type="Proteomes" id="UP001497700">
    <property type="component" value="Unassembled WGS sequence"/>
</dbReference>
<accession>A0ACB9Z0S9</accession>
<organism evidence="1 2">
    <name type="scientific">Hypoxylon rubiginosum</name>
    <dbReference type="NCBI Taxonomy" id="110542"/>
    <lineage>
        <taxon>Eukaryota</taxon>
        <taxon>Fungi</taxon>
        <taxon>Dikarya</taxon>
        <taxon>Ascomycota</taxon>
        <taxon>Pezizomycotina</taxon>
        <taxon>Sordariomycetes</taxon>
        <taxon>Xylariomycetidae</taxon>
        <taxon>Xylariales</taxon>
        <taxon>Hypoxylaceae</taxon>
        <taxon>Hypoxylon</taxon>
    </lineage>
</organism>
<keyword evidence="2" id="KW-1185">Reference proteome</keyword>
<protein>
    <submittedName>
        <fullName evidence="1">DnaJ-domain-containing protein</fullName>
    </submittedName>
</protein>
<proteinExistence type="predicted"/>
<reference evidence="1 2" key="1">
    <citation type="journal article" date="2022" name="New Phytol.">
        <title>Ecological generalism drives hyperdiversity of secondary metabolite gene clusters in xylarialean endophytes.</title>
        <authorList>
            <person name="Franco M.E.E."/>
            <person name="Wisecaver J.H."/>
            <person name="Arnold A.E."/>
            <person name="Ju Y.M."/>
            <person name="Slot J.C."/>
            <person name="Ahrendt S."/>
            <person name="Moore L.P."/>
            <person name="Eastman K.E."/>
            <person name="Scott K."/>
            <person name="Konkel Z."/>
            <person name="Mondo S.J."/>
            <person name="Kuo A."/>
            <person name="Hayes R.D."/>
            <person name="Haridas S."/>
            <person name="Andreopoulos B."/>
            <person name="Riley R."/>
            <person name="LaButti K."/>
            <person name="Pangilinan J."/>
            <person name="Lipzen A."/>
            <person name="Amirebrahimi M."/>
            <person name="Yan J."/>
            <person name="Adam C."/>
            <person name="Keymanesh K."/>
            <person name="Ng V."/>
            <person name="Louie K."/>
            <person name="Northen T."/>
            <person name="Drula E."/>
            <person name="Henrissat B."/>
            <person name="Hsieh H.M."/>
            <person name="Youens-Clark K."/>
            <person name="Lutzoni F."/>
            <person name="Miadlikowska J."/>
            <person name="Eastwood D.C."/>
            <person name="Hamelin R.C."/>
            <person name="Grigoriev I.V."/>
            <person name="U'Ren J.M."/>
        </authorList>
    </citation>
    <scope>NUCLEOTIDE SEQUENCE [LARGE SCALE GENOMIC DNA]</scope>
    <source>
        <strain evidence="1 2">CBS 119005</strain>
    </source>
</reference>
<sequence>MSTLPPDPYKTLGVSKDAQLGEIRQAHRKLVLRCHPDKVQDPKLKEDKQREFQQVQQAYELLSNDTERARYDDKVRLEELRRDRGMTSTSASSPRTSKRSESKYYDVREAEPRPSTFASSPGSHNVYGHTPPSRSWDEDIYVTKREYEKPPRHARKTQSYEYEKPKPSRKDEERLKRKEEEEWAREKEKARAREKEIKEAERHRDMQRERDAMVRDREREKDRDRGDREKELTKKDKDRRKDERKEDKKKSEKERRKESDDKHRRHNKSPYVEEPEEIIFATSSSSKPEKKPSSSRKYEEAVPPPPPRDASHPPELVSDRERKYSNNLESAIRYLSRSGGKAPPISRAQTFHTEHAFRHITPIAVPTPPPAAGAMFAPPPVSDPRDAPLEDDAAKRSSTRARRMSHDTPRSSKEKPSHKKSSSSRDPLIVEASSPTPAARIVPSFQKSSTMPIPIHRSTTEDYSSRPPVAPGLERAATWMAESGRGRERSHSRHNRGYIDESSEDDRDRRHHRSRRTQSPEVMSMPHTHTTKRYTVERNTSRAIPVESSYFPDDTPRSSRKGHPSANSSARRADPRYHDDYDEEPRPFFSNIRYADQFDANDIKFSDVTHTPYREEVYT</sequence>